<reference evidence="2" key="2">
    <citation type="journal article" date="2022" name="Hortic Res">
        <title>The genome of Dioscorea zingiberensis sheds light on the biosynthesis, origin and evolution of the medicinally important diosgenin saponins.</title>
        <authorList>
            <person name="Li Y."/>
            <person name="Tan C."/>
            <person name="Li Z."/>
            <person name="Guo J."/>
            <person name="Li S."/>
            <person name="Chen X."/>
            <person name="Wang C."/>
            <person name="Dai X."/>
            <person name="Yang H."/>
            <person name="Song W."/>
            <person name="Hou L."/>
            <person name="Xu J."/>
            <person name="Tong Z."/>
            <person name="Xu A."/>
            <person name="Yuan X."/>
            <person name="Wang W."/>
            <person name="Yang Q."/>
            <person name="Chen L."/>
            <person name="Sun Z."/>
            <person name="Wang K."/>
            <person name="Pan B."/>
            <person name="Chen J."/>
            <person name="Bao Y."/>
            <person name="Liu F."/>
            <person name="Qi X."/>
            <person name="Gang D.R."/>
            <person name="Wen J."/>
            <person name="Li J."/>
        </authorList>
    </citation>
    <scope>NUCLEOTIDE SEQUENCE</scope>
    <source>
        <strain evidence="2">Dzin_1.0</strain>
    </source>
</reference>
<reference evidence="2" key="1">
    <citation type="submission" date="2021-03" db="EMBL/GenBank/DDBJ databases">
        <authorList>
            <person name="Li Z."/>
            <person name="Yang C."/>
        </authorList>
    </citation>
    <scope>NUCLEOTIDE SEQUENCE</scope>
    <source>
        <strain evidence="2">Dzin_1.0</strain>
        <tissue evidence="2">Leaf</tissue>
    </source>
</reference>
<accession>A0A9D5CYH3</accession>
<evidence type="ECO:0000313" key="3">
    <source>
        <dbReference type="Proteomes" id="UP001085076"/>
    </source>
</evidence>
<sequence length="107" mass="11855">MLGKALAVHLLSRASSETTRSEKENENEPPRHYQLSLVYNFVKLAELYYAGSHGMDIKGPAKGPRYTKAKVGSLLLFGHLEIRTSTDLLVSDTLMAISRNESFSELG</sequence>
<dbReference type="Proteomes" id="UP001085076">
    <property type="component" value="Miscellaneous, Linkage group lg02"/>
</dbReference>
<dbReference type="OrthoDB" id="411251at2759"/>
<name>A0A9D5CYH3_9LILI</name>
<dbReference type="AlphaFoldDB" id="A0A9D5CYH3"/>
<comment type="caution">
    <text evidence="2">The sequence shown here is derived from an EMBL/GenBank/DDBJ whole genome shotgun (WGS) entry which is preliminary data.</text>
</comment>
<feature type="region of interest" description="Disordered" evidence="1">
    <location>
        <begin position="12"/>
        <end position="31"/>
    </location>
</feature>
<gene>
    <name evidence="2" type="ORF">J5N97_008993</name>
</gene>
<evidence type="ECO:0000313" key="2">
    <source>
        <dbReference type="EMBL" id="KAJ0980738.1"/>
    </source>
</evidence>
<protein>
    <submittedName>
        <fullName evidence="2">Uncharacterized protein</fullName>
    </submittedName>
</protein>
<evidence type="ECO:0000256" key="1">
    <source>
        <dbReference type="SAM" id="MobiDB-lite"/>
    </source>
</evidence>
<organism evidence="2 3">
    <name type="scientific">Dioscorea zingiberensis</name>
    <dbReference type="NCBI Taxonomy" id="325984"/>
    <lineage>
        <taxon>Eukaryota</taxon>
        <taxon>Viridiplantae</taxon>
        <taxon>Streptophyta</taxon>
        <taxon>Embryophyta</taxon>
        <taxon>Tracheophyta</taxon>
        <taxon>Spermatophyta</taxon>
        <taxon>Magnoliopsida</taxon>
        <taxon>Liliopsida</taxon>
        <taxon>Dioscoreales</taxon>
        <taxon>Dioscoreaceae</taxon>
        <taxon>Dioscorea</taxon>
    </lineage>
</organism>
<proteinExistence type="predicted"/>
<dbReference type="EMBL" id="JAGGNH010000002">
    <property type="protein sequence ID" value="KAJ0980738.1"/>
    <property type="molecule type" value="Genomic_DNA"/>
</dbReference>
<feature type="compositionally biased region" description="Basic and acidic residues" evidence="1">
    <location>
        <begin position="19"/>
        <end position="31"/>
    </location>
</feature>
<keyword evidence="3" id="KW-1185">Reference proteome</keyword>